<organism evidence="4 5">
    <name type="scientific">Candidatus Magnetoglobus multicellularis str. Araruama</name>
    <dbReference type="NCBI Taxonomy" id="890399"/>
    <lineage>
        <taxon>Bacteria</taxon>
        <taxon>Pseudomonadati</taxon>
        <taxon>Thermodesulfobacteriota</taxon>
        <taxon>Desulfobacteria</taxon>
        <taxon>Desulfobacterales</taxon>
        <taxon>Desulfobacteraceae</taxon>
        <taxon>Candidatus Magnetoglobus</taxon>
    </lineage>
</organism>
<evidence type="ECO:0000313" key="5">
    <source>
        <dbReference type="Proteomes" id="UP000189670"/>
    </source>
</evidence>
<dbReference type="GO" id="GO:0046872">
    <property type="term" value="F:metal ion binding"/>
    <property type="evidence" value="ECO:0007669"/>
    <property type="project" value="InterPro"/>
</dbReference>
<dbReference type="PANTHER" id="PTHR22953:SF153">
    <property type="entry name" value="PURPLE ACID PHOSPHATASE"/>
    <property type="match status" value="1"/>
</dbReference>
<feature type="domain" description="Purple acid phosphatase N-terminal" evidence="3">
    <location>
        <begin position="102"/>
        <end position="171"/>
    </location>
</feature>
<dbReference type="SUPFAM" id="SSF56300">
    <property type="entry name" value="Metallo-dependent phosphatases"/>
    <property type="match status" value="1"/>
</dbReference>
<comment type="caution">
    <text evidence="4">The sequence shown here is derived from an EMBL/GenBank/DDBJ whole genome shotgun (WGS) entry which is preliminary data.</text>
</comment>
<dbReference type="InterPro" id="IPR029052">
    <property type="entry name" value="Metallo-depent_PP-like"/>
</dbReference>
<dbReference type="Gene3D" id="2.60.120.260">
    <property type="entry name" value="Galactose-binding domain-like"/>
    <property type="match status" value="1"/>
</dbReference>
<dbReference type="EMBL" id="ATBP01001596">
    <property type="protein sequence ID" value="ETR67031.1"/>
    <property type="molecule type" value="Genomic_DNA"/>
</dbReference>
<protein>
    <submittedName>
        <fullName evidence="4">Metallophosphoesterase</fullName>
    </submittedName>
</protein>
<name>A0A1V1NWU6_9BACT</name>
<dbReference type="GO" id="GO:0003993">
    <property type="term" value="F:acid phosphatase activity"/>
    <property type="evidence" value="ECO:0007669"/>
    <property type="project" value="InterPro"/>
</dbReference>
<dbReference type="InterPro" id="IPR015914">
    <property type="entry name" value="PAPs_N"/>
</dbReference>
<gene>
    <name evidence="4" type="ORF">OMM_12041</name>
</gene>
<keyword evidence="1" id="KW-0732">Signal</keyword>
<accession>A0A1V1NWU6</accession>
<dbReference type="Pfam" id="PF16656">
    <property type="entry name" value="Pur_ac_phosph_N"/>
    <property type="match status" value="1"/>
</dbReference>
<dbReference type="Pfam" id="PF00149">
    <property type="entry name" value="Metallophos"/>
    <property type="match status" value="1"/>
</dbReference>
<evidence type="ECO:0000259" key="2">
    <source>
        <dbReference type="Pfam" id="PF00149"/>
    </source>
</evidence>
<dbReference type="InterPro" id="IPR008963">
    <property type="entry name" value="Purple_acid_Pase-like_N"/>
</dbReference>
<evidence type="ECO:0000313" key="4">
    <source>
        <dbReference type="EMBL" id="ETR67031.1"/>
    </source>
</evidence>
<dbReference type="InterPro" id="IPR039331">
    <property type="entry name" value="PAPs-like"/>
</dbReference>
<sequence>TNLLLRLLRDDGAIVYLNEMEVARSNMPEENVDYLTQASTPVDGSDENRFYIYPVCSELLRQGNNIVAVEIHQGYPESSDISFDLELVPAIPDRIRLIKGPYLIYPGENTTMTILWQMSAETSCILQWGLSSENLIYTSMTTEYGDDHQHKFTISDLTPGKRYNYHLKADADEYQGSFKAAPSNNSINVKFMIYGDTQSYADIHDAVAVQMIETYVNDPAYQTFTLHAGDRVDFGDEELEWANKIYNPNQKNIRQFQANMPINGCKGNHEETGILFKKYWPYPYIDDFYWSFDYGPVHIVILDQYVSYEPASKQYNWLVNDLAETDKKWICILLHEPGWSAGAHDNNTDVQKNIQFLCETYGVDIVFSGHNHYYYARANVNNVQHITLGGGGGDLYEPDTSYPYIQCAEKYIISVRWRYMGTSLTLWLIG</sequence>
<dbReference type="AlphaFoldDB" id="A0A1V1NWU6"/>
<dbReference type="SUPFAM" id="SSF49363">
    <property type="entry name" value="Purple acid phosphatase, N-terminal domain"/>
    <property type="match status" value="1"/>
</dbReference>
<dbReference type="InterPro" id="IPR004843">
    <property type="entry name" value="Calcineurin-like_PHP"/>
</dbReference>
<proteinExistence type="predicted"/>
<dbReference type="Proteomes" id="UP000189670">
    <property type="component" value="Unassembled WGS sequence"/>
</dbReference>
<dbReference type="Gene3D" id="3.60.21.10">
    <property type="match status" value="1"/>
</dbReference>
<evidence type="ECO:0000259" key="3">
    <source>
        <dbReference type="Pfam" id="PF16656"/>
    </source>
</evidence>
<feature type="domain" description="Calcineurin-like phosphoesterase" evidence="2">
    <location>
        <begin position="190"/>
        <end position="374"/>
    </location>
</feature>
<evidence type="ECO:0000256" key="1">
    <source>
        <dbReference type="ARBA" id="ARBA00022729"/>
    </source>
</evidence>
<dbReference type="PANTHER" id="PTHR22953">
    <property type="entry name" value="ACID PHOSPHATASE RELATED"/>
    <property type="match status" value="1"/>
</dbReference>
<reference evidence="5" key="1">
    <citation type="submission" date="2012-11" db="EMBL/GenBank/DDBJ databases">
        <authorList>
            <person name="Lucero-Rivera Y.E."/>
            <person name="Tovar-Ramirez D."/>
        </authorList>
    </citation>
    <scope>NUCLEOTIDE SEQUENCE [LARGE SCALE GENOMIC DNA]</scope>
    <source>
        <strain evidence="5">Araruama</strain>
    </source>
</reference>
<feature type="non-terminal residue" evidence="4">
    <location>
        <position position="1"/>
    </location>
</feature>